<feature type="region of interest" description="Disordered" evidence="1">
    <location>
        <begin position="141"/>
        <end position="231"/>
    </location>
</feature>
<feature type="transmembrane region" description="Helical" evidence="2">
    <location>
        <begin position="74"/>
        <end position="91"/>
    </location>
</feature>
<gene>
    <name evidence="4" type="ORF">H9870_07220</name>
</gene>
<name>A0A9D1RRG6_9CORY</name>
<feature type="compositionally biased region" description="Basic and acidic residues" evidence="1">
    <location>
        <begin position="164"/>
        <end position="212"/>
    </location>
</feature>
<evidence type="ECO:0000313" key="5">
    <source>
        <dbReference type="Proteomes" id="UP000824190"/>
    </source>
</evidence>
<dbReference type="Proteomes" id="UP000824190">
    <property type="component" value="Unassembled WGS sequence"/>
</dbReference>
<feature type="transmembrane region" description="Helical" evidence="2">
    <location>
        <begin position="21"/>
        <end position="39"/>
    </location>
</feature>
<reference evidence="4" key="1">
    <citation type="journal article" date="2021" name="PeerJ">
        <title>Extensive microbial diversity within the chicken gut microbiome revealed by metagenomics and culture.</title>
        <authorList>
            <person name="Gilroy R."/>
            <person name="Ravi A."/>
            <person name="Getino M."/>
            <person name="Pursley I."/>
            <person name="Horton D.L."/>
            <person name="Alikhan N.F."/>
            <person name="Baker D."/>
            <person name="Gharbi K."/>
            <person name="Hall N."/>
            <person name="Watson M."/>
            <person name="Adriaenssens E.M."/>
            <person name="Foster-Nyarko E."/>
            <person name="Jarju S."/>
            <person name="Secka A."/>
            <person name="Antonio M."/>
            <person name="Oren A."/>
            <person name="Chaudhuri R.R."/>
            <person name="La Ragione R."/>
            <person name="Hildebrand F."/>
            <person name="Pallen M.J."/>
        </authorList>
    </citation>
    <scope>NUCLEOTIDE SEQUENCE</scope>
    <source>
        <strain evidence="4">CHK32-1732</strain>
    </source>
</reference>
<protein>
    <recommendedName>
        <fullName evidence="3">DUF6542 domain-containing protein</fullName>
    </recommendedName>
</protein>
<keyword evidence="2" id="KW-0472">Membrane</keyword>
<feature type="domain" description="DUF6542" evidence="3">
    <location>
        <begin position="19"/>
        <end position="131"/>
    </location>
</feature>
<dbReference type="EMBL" id="DXGC01000067">
    <property type="protein sequence ID" value="HIW91432.1"/>
    <property type="molecule type" value="Genomic_DNA"/>
</dbReference>
<proteinExistence type="predicted"/>
<evidence type="ECO:0000256" key="2">
    <source>
        <dbReference type="SAM" id="Phobius"/>
    </source>
</evidence>
<feature type="transmembrane region" description="Helical" evidence="2">
    <location>
        <begin position="111"/>
        <end position="132"/>
    </location>
</feature>
<evidence type="ECO:0000259" key="3">
    <source>
        <dbReference type="Pfam" id="PF20177"/>
    </source>
</evidence>
<accession>A0A9D1RRG6</accession>
<feature type="transmembrane region" description="Helical" evidence="2">
    <location>
        <begin position="45"/>
        <end position="62"/>
    </location>
</feature>
<reference evidence="4" key="2">
    <citation type="submission" date="2021-04" db="EMBL/GenBank/DDBJ databases">
        <authorList>
            <person name="Gilroy R."/>
        </authorList>
    </citation>
    <scope>NUCLEOTIDE SEQUENCE</scope>
    <source>
        <strain evidence="4">CHK32-1732</strain>
    </source>
</reference>
<dbReference type="Pfam" id="PF20177">
    <property type="entry name" value="DUF6542"/>
    <property type="match status" value="1"/>
</dbReference>
<sequence length="231" mass="25407">MTSDSRTIDEAPLNRRGLIPVWAPLLVMLAVILTGVVLGSIGTSYALLFVISSVVCTALVELRGLFLTVAPLPFFWFFGVTGIGVVSNWDAFASGSKRTALLNAAFPSLTYFLWLVAAMVICIIVAVARYQLDAAAQSRQDRQRRAHRSKLAQAEEANQRLNTRVRDTGRENKRVPERAAERDTEQAAEPAAERPAGEESKTRTRSAAELRRASQRRNRAAQNPDSPLDLS</sequence>
<evidence type="ECO:0000313" key="4">
    <source>
        <dbReference type="EMBL" id="HIW91432.1"/>
    </source>
</evidence>
<evidence type="ECO:0000256" key="1">
    <source>
        <dbReference type="SAM" id="MobiDB-lite"/>
    </source>
</evidence>
<keyword evidence="2" id="KW-0812">Transmembrane</keyword>
<organism evidence="4 5">
    <name type="scientific">Candidatus Corynebacterium avicola</name>
    <dbReference type="NCBI Taxonomy" id="2838527"/>
    <lineage>
        <taxon>Bacteria</taxon>
        <taxon>Bacillati</taxon>
        <taxon>Actinomycetota</taxon>
        <taxon>Actinomycetes</taxon>
        <taxon>Mycobacteriales</taxon>
        <taxon>Corynebacteriaceae</taxon>
        <taxon>Corynebacterium</taxon>
    </lineage>
</organism>
<keyword evidence="2" id="KW-1133">Transmembrane helix</keyword>
<dbReference type="AlphaFoldDB" id="A0A9D1RRG6"/>
<dbReference type="InterPro" id="IPR046672">
    <property type="entry name" value="DUF6542"/>
</dbReference>
<comment type="caution">
    <text evidence="4">The sequence shown here is derived from an EMBL/GenBank/DDBJ whole genome shotgun (WGS) entry which is preliminary data.</text>
</comment>